<evidence type="ECO:0000313" key="5">
    <source>
        <dbReference type="Proteomes" id="UP000039046"/>
    </source>
</evidence>
<dbReference type="Gene3D" id="3.40.50.1820">
    <property type="entry name" value="alpha/beta hydrolase"/>
    <property type="match status" value="1"/>
</dbReference>
<keyword evidence="5" id="KW-1185">Reference proteome</keyword>
<feature type="compositionally biased region" description="Low complexity" evidence="1">
    <location>
        <begin position="40"/>
        <end position="56"/>
    </location>
</feature>
<dbReference type="InterPro" id="IPR000073">
    <property type="entry name" value="AB_hydrolase_1"/>
</dbReference>
<evidence type="ECO:0000259" key="3">
    <source>
        <dbReference type="Pfam" id="PF12697"/>
    </source>
</evidence>
<dbReference type="AlphaFoldDB" id="A0A0A1TAG9"/>
<evidence type="ECO:0000256" key="1">
    <source>
        <dbReference type="SAM" id="MobiDB-lite"/>
    </source>
</evidence>
<organism evidence="4 5">
    <name type="scientific">[Torrubiella] hemipterigena</name>
    <dbReference type="NCBI Taxonomy" id="1531966"/>
    <lineage>
        <taxon>Eukaryota</taxon>
        <taxon>Fungi</taxon>
        <taxon>Dikarya</taxon>
        <taxon>Ascomycota</taxon>
        <taxon>Pezizomycotina</taxon>
        <taxon>Sordariomycetes</taxon>
        <taxon>Hypocreomycetidae</taxon>
        <taxon>Hypocreales</taxon>
        <taxon>Clavicipitaceae</taxon>
        <taxon>Clavicipitaceae incertae sedis</taxon>
        <taxon>'Torrubiella' clade</taxon>
    </lineage>
</organism>
<keyword evidence="2" id="KW-0732">Signal</keyword>
<accession>A0A0A1TAG9</accession>
<proteinExistence type="predicted"/>
<feature type="region of interest" description="Disordered" evidence="1">
    <location>
        <begin position="31"/>
        <end position="69"/>
    </location>
</feature>
<dbReference type="Proteomes" id="UP000039046">
    <property type="component" value="Unassembled WGS sequence"/>
</dbReference>
<dbReference type="EMBL" id="CDHN01000004">
    <property type="protein sequence ID" value="CEJ91764.1"/>
    <property type="molecule type" value="Genomic_DNA"/>
</dbReference>
<feature type="signal peptide" evidence="2">
    <location>
        <begin position="1"/>
        <end position="21"/>
    </location>
</feature>
<name>A0A0A1TAG9_9HYPO</name>
<protein>
    <recommendedName>
        <fullName evidence="3">AB hydrolase-1 domain-containing protein</fullName>
    </recommendedName>
</protein>
<reference evidence="4 5" key="1">
    <citation type="journal article" date="2015" name="Genome Announc.">
        <title>Draft Genome Sequence and Gene Annotation of the Entomopathogenic Fungus Verticillium hemipterigenum.</title>
        <authorList>
            <person name="Horn F."/>
            <person name="Habel A."/>
            <person name="Scharf D.H."/>
            <person name="Dworschak J."/>
            <person name="Brakhage A.A."/>
            <person name="Guthke R."/>
            <person name="Hertweck C."/>
            <person name="Linde J."/>
        </authorList>
    </citation>
    <scope>NUCLEOTIDE SEQUENCE [LARGE SCALE GENOMIC DNA]</scope>
</reference>
<dbReference type="Pfam" id="PF12697">
    <property type="entry name" value="Abhydrolase_6"/>
    <property type="match status" value="1"/>
</dbReference>
<gene>
    <name evidence="4" type="ORF">VHEMI07456</name>
</gene>
<dbReference type="SUPFAM" id="SSF53474">
    <property type="entry name" value="alpha/beta-Hydrolases"/>
    <property type="match status" value="1"/>
</dbReference>
<dbReference type="InterPro" id="IPR029058">
    <property type="entry name" value="AB_hydrolase_fold"/>
</dbReference>
<dbReference type="HOGENOM" id="CLU_034763_1_0_1"/>
<evidence type="ECO:0000313" key="4">
    <source>
        <dbReference type="EMBL" id="CEJ91764.1"/>
    </source>
</evidence>
<evidence type="ECO:0000256" key="2">
    <source>
        <dbReference type="SAM" id="SignalP"/>
    </source>
</evidence>
<dbReference type="STRING" id="1531966.A0A0A1TAG9"/>
<feature type="chain" id="PRO_5001989794" description="AB hydrolase-1 domain-containing protein" evidence="2">
    <location>
        <begin position="22"/>
        <end position="455"/>
    </location>
</feature>
<feature type="domain" description="AB hydrolase-1" evidence="3">
    <location>
        <begin position="182"/>
        <end position="436"/>
    </location>
</feature>
<sequence>MFINNACLVAVLGATSVSAYGMSHGVPGGVAPNPPPPAPVSSSSSASSSSSSMPSSSKPPAPPSSVAPGPALASCSGVSLGLPQGQANARANFTQPFYPGNGDCWEFRVPVSINTQVNEFNLPKWTDDFSLQDFLTAATTRASAKLPSPIKGKKNETSSHTIAASFCTPKNKGNRKKTIILATHGIGQARTHWNSAFQPNKFNFVQHALNEGYSVWFYDRLGQGESDKVSGFTNQLRNQKAILVELAKKVKNGEFTGDFGKPEKLAVMGFSFGSFITHFALAENPDMADAAILTGINYNTTAINANGLVRSFVPRVASLQNPRKFSTLDTGYLTWADNIAQINTYFKFGHYDVATTQYCEEFKQAFAVSEFLTLTDGEFDASKFKGAALAITGKNDYIICDGQCDGVFDEPAKTLFKNAKFQGHLVPDAGHNINFHNNAKQSYKVMTEFLKNNKL</sequence>
<dbReference type="OrthoDB" id="190201at2759"/>